<gene>
    <name evidence="1" type="ORF">LCGC14_2759610</name>
</gene>
<reference evidence="1" key="1">
    <citation type="journal article" date="2015" name="Nature">
        <title>Complex archaea that bridge the gap between prokaryotes and eukaryotes.</title>
        <authorList>
            <person name="Spang A."/>
            <person name="Saw J.H."/>
            <person name="Jorgensen S.L."/>
            <person name="Zaremba-Niedzwiedzka K."/>
            <person name="Martijn J."/>
            <person name="Lind A.E."/>
            <person name="van Eijk R."/>
            <person name="Schleper C."/>
            <person name="Guy L."/>
            <person name="Ettema T.J."/>
        </authorList>
    </citation>
    <scope>NUCLEOTIDE SEQUENCE</scope>
</reference>
<evidence type="ECO:0000313" key="1">
    <source>
        <dbReference type="EMBL" id="KKK86804.1"/>
    </source>
</evidence>
<dbReference type="EMBL" id="LAZR01050685">
    <property type="protein sequence ID" value="KKK86804.1"/>
    <property type="molecule type" value="Genomic_DNA"/>
</dbReference>
<organism evidence="1">
    <name type="scientific">marine sediment metagenome</name>
    <dbReference type="NCBI Taxonomy" id="412755"/>
    <lineage>
        <taxon>unclassified sequences</taxon>
        <taxon>metagenomes</taxon>
        <taxon>ecological metagenomes</taxon>
    </lineage>
</organism>
<proteinExistence type="predicted"/>
<dbReference type="AlphaFoldDB" id="A0A0F9B7W2"/>
<comment type="caution">
    <text evidence="1">The sequence shown here is derived from an EMBL/GenBank/DDBJ whole genome shotgun (WGS) entry which is preliminary data.</text>
</comment>
<accession>A0A0F9B7W2</accession>
<feature type="non-terminal residue" evidence="1">
    <location>
        <position position="139"/>
    </location>
</feature>
<name>A0A0F9B7W2_9ZZZZ</name>
<sequence length="139" mass="15538">MVRRMSELEVHQVKMLICEGFSQVQVARVVGVSAAHVSRICAGDVHRDVPWPNPAVGEKLMRGMAFRGEQDQVQAQLVSGVAQAPQVVQATESEAIEQARQQAANREEWKKEIRRRAAIVEKEMDEEYLKDITTVGEAV</sequence>
<protein>
    <submittedName>
        <fullName evidence="1">Uncharacterized protein</fullName>
    </submittedName>
</protein>